<dbReference type="EMBL" id="QFOI01000304">
    <property type="protein sequence ID" value="PZP44636.1"/>
    <property type="molecule type" value="Genomic_DNA"/>
</dbReference>
<proteinExistence type="predicted"/>
<organism evidence="2 3">
    <name type="scientific">Pseudopedobacter saltans</name>
    <dbReference type="NCBI Taxonomy" id="151895"/>
    <lineage>
        <taxon>Bacteria</taxon>
        <taxon>Pseudomonadati</taxon>
        <taxon>Bacteroidota</taxon>
        <taxon>Sphingobacteriia</taxon>
        <taxon>Sphingobacteriales</taxon>
        <taxon>Sphingobacteriaceae</taxon>
        <taxon>Pseudopedobacter</taxon>
    </lineage>
</organism>
<name>A0A2W5GG20_9SPHI</name>
<comment type="caution">
    <text evidence="2">The sequence shown here is derived from an EMBL/GenBank/DDBJ whole genome shotgun (WGS) entry which is preliminary data.</text>
</comment>
<gene>
    <name evidence="2" type="ORF">DI598_14240</name>
</gene>
<accession>A0A2W5GG20</accession>
<dbReference type="InterPro" id="IPR050194">
    <property type="entry name" value="Glycosyltransferase_grp1"/>
</dbReference>
<protein>
    <submittedName>
        <fullName evidence="2">Glycosyl transferase family 1</fullName>
    </submittedName>
</protein>
<dbReference type="PANTHER" id="PTHR45947">
    <property type="entry name" value="SULFOQUINOVOSYL TRANSFERASE SQD2"/>
    <property type="match status" value="1"/>
</dbReference>
<dbReference type="GO" id="GO:0016757">
    <property type="term" value="F:glycosyltransferase activity"/>
    <property type="evidence" value="ECO:0007669"/>
    <property type="project" value="InterPro"/>
</dbReference>
<sequence length="420" mass="47746">MKILWFANTPCGATKKLSPDLNVGGWLPSLEKELASVNDIELSVAFYWDMHLDNFEFNDVTYYPIHRTKKSKLKNKLTNLTDDSSEVESCLNIVQLVNPNIIHIHGTEDNFGLIQEYTDIPIIVSIQGLLAPYAEKFYSGIPKAIADKYETLKDRIIKNTESDTYKRFYLRGEREKKILSLSKNIMGRTDWDRRISQFLSPNSKYFVGEEILRGNFYSTDLTSKNYFAIEKNTYILTSTISGGLYKGIETLFKCARLLKEQNLFSFEWNIIGLNPSSKYIKIVSNWLKISPLAYNINLLGNKNEFEMTEIFKRTNAYVHMSHIENSPNSVCEAMLVGLPVIASNVGGTSSLITDGVDGLLYQDGEIYTLASLINELRINKNDSMQSLRSNARKTALKKHDPNTIVNNLVSTYNSIISELT</sequence>
<dbReference type="AlphaFoldDB" id="A0A2W5GG20"/>
<feature type="domain" description="Glycosyl transferase family 1" evidence="1">
    <location>
        <begin position="233"/>
        <end position="393"/>
    </location>
</feature>
<dbReference type="SUPFAM" id="SSF53756">
    <property type="entry name" value="UDP-Glycosyltransferase/glycogen phosphorylase"/>
    <property type="match status" value="1"/>
</dbReference>
<evidence type="ECO:0000259" key="1">
    <source>
        <dbReference type="Pfam" id="PF00534"/>
    </source>
</evidence>
<dbReference type="InterPro" id="IPR001296">
    <property type="entry name" value="Glyco_trans_1"/>
</dbReference>
<dbReference type="Proteomes" id="UP000249645">
    <property type="component" value="Unassembled WGS sequence"/>
</dbReference>
<reference evidence="2 3" key="1">
    <citation type="submission" date="2017-11" db="EMBL/GenBank/DDBJ databases">
        <title>Infants hospitalized years apart are colonized by the same room-sourced microbial strains.</title>
        <authorList>
            <person name="Brooks B."/>
            <person name="Olm M.R."/>
            <person name="Firek B.A."/>
            <person name="Baker R."/>
            <person name="Thomas B.C."/>
            <person name="Morowitz M.J."/>
            <person name="Banfield J.F."/>
        </authorList>
    </citation>
    <scope>NUCLEOTIDE SEQUENCE [LARGE SCALE GENOMIC DNA]</scope>
    <source>
        <strain evidence="2">S2_009_000_R2_76</strain>
    </source>
</reference>
<dbReference type="Gene3D" id="3.40.50.2000">
    <property type="entry name" value="Glycogen Phosphorylase B"/>
    <property type="match status" value="2"/>
</dbReference>
<dbReference type="Pfam" id="PF00534">
    <property type="entry name" value="Glycos_transf_1"/>
    <property type="match status" value="1"/>
</dbReference>
<dbReference type="PANTHER" id="PTHR45947:SF3">
    <property type="entry name" value="SULFOQUINOVOSYL TRANSFERASE SQD2"/>
    <property type="match status" value="1"/>
</dbReference>
<evidence type="ECO:0000313" key="2">
    <source>
        <dbReference type="EMBL" id="PZP44636.1"/>
    </source>
</evidence>
<keyword evidence="2" id="KW-0808">Transferase</keyword>
<evidence type="ECO:0000313" key="3">
    <source>
        <dbReference type="Proteomes" id="UP000249645"/>
    </source>
</evidence>